<evidence type="ECO:0000313" key="4">
    <source>
        <dbReference type="EMBL" id="MBM7571217.1"/>
    </source>
</evidence>
<dbReference type="PROSITE" id="PS51819">
    <property type="entry name" value="VOC"/>
    <property type="match status" value="1"/>
</dbReference>
<keyword evidence="2" id="KW-0479">Metal-binding</keyword>
<keyword evidence="4" id="KW-0413">Isomerase</keyword>
<dbReference type="Gene3D" id="3.10.180.10">
    <property type="entry name" value="2,3-Dihydroxybiphenyl 1,2-Dioxygenase, domain 1"/>
    <property type="match status" value="1"/>
</dbReference>
<dbReference type="EMBL" id="JAFBDR010000007">
    <property type="protein sequence ID" value="MBM7571217.1"/>
    <property type="molecule type" value="Genomic_DNA"/>
</dbReference>
<accession>A0ABS2MZA9</accession>
<comment type="similarity">
    <text evidence="1">Belongs to the methylmalonyl-CoA epimerase family.</text>
</comment>
<feature type="domain" description="VOC" evidence="3">
    <location>
        <begin position="4"/>
        <end position="135"/>
    </location>
</feature>
<dbReference type="GO" id="GO:0004493">
    <property type="term" value="F:methylmalonyl-CoA epimerase activity"/>
    <property type="evidence" value="ECO:0007669"/>
    <property type="project" value="UniProtKB-EC"/>
</dbReference>
<organism evidence="4 5">
    <name type="scientific">Aquibacillus albus</name>
    <dbReference type="NCBI Taxonomy" id="1168171"/>
    <lineage>
        <taxon>Bacteria</taxon>
        <taxon>Bacillati</taxon>
        <taxon>Bacillota</taxon>
        <taxon>Bacilli</taxon>
        <taxon>Bacillales</taxon>
        <taxon>Bacillaceae</taxon>
        <taxon>Aquibacillus</taxon>
    </lineage>
</organism>
<dbReference type="InterPro" id="IPR029068">
    <property type="entry name" value="Glyas_Bleomycin-R_OHBP_Dase"/>
</dbReference>
<comment type="caution">
    <text evidence="4">The sequence shown here is derived from an EMBL/GenBank/DDBJ whole genome shotgun (WGS) entry which is preliminary data.</text>
</comment>
<evidence type="ECO:0000259" key="3">
    <source>
        <dbReference type="PROSITE" id="PS51819"/>
    </source>
</evidence>
<protein>
    <submittedName>
        <fullName evidence="4">Methylmalonyl-CoA/ethylmalonyl-CoA epimerase</fullName>
        <ecNumber evidence="4">5.1.99.1</ecNumber>
    </submittedName>
</protein>
<proteinExistence type="inferred from homology"/>
<evidence type="ECO:0000313" key="5">
    <source>
        <dbReference type="Proteomes" id="UP001296943"/>
    </source>
</evidence>
<dbReference type="InterPro" id="IPR037523">
    <property type="entry name" value="VOC_core"/>
</dbReference>
<dbReference type="EC" id="5.1.99.1" evidence="4"/>
<name>A0ABS2MZA9_9BACI</name>
<keyword evidence="5" id="KW-1185">Reference proteome</keyword>
<gene>
    <name evidence="4" type="ORF">JOC48_001700</name>
</gene>
<dbReference type="PANTHER" id="PTHR43048">
    <property type="entry name" value="METHYLMALONYL-COA EPIMERASE"/>
    <property type="match status" value="1"/>
</dbReference>
<dbReference type="InterPro" id="IPR017515">
    <property type="entry name" value="MeMalonyl-CoA_epimerase"/>
</dbReference>
<sequence length="151" mass="16935">MDKYLDHIGVAVRDIKQSIIFYEKVLGGKLIDHYRSEASGVESEIAIIEINGTRTELLAPTNNSTSPIARFLKQKGKGVHHIAYRVADLNTAITELQNKGIRVLEESLRTNKHGRRLIYLNPADTEGTIIEYCDYPGESTDNTRASSFTQE</sequence>
<evidence type="ECO:0000256" key="2">
    <source>
        <dbReference type="ARBA" id="ARBA00022723"/>
    </source>
</evidence>
<dbReference type="SUPFAM" id="SSF54593">
    <property type="entry name" value="Glyoxalase/Bleomycin resistance protein/Dihydroxybiphenyl dioxygenase"/>
    <property type="match status" value="1"/>
</dbReference>
<evidence type="ECO:0000256" key="1">
    <source>
        <dbReference type="ARBA" id="ARBA00009308"/>
    </source>
</evidence>
<dbReference type="RefSeq" id="WP_204498675.1">
    <property type="nucleotide sequence ID" value="NZ_JAFBDR010000007.1"/>
</dbReference>
<dbReference type="Proteomes" id="UP001296943">
    <property type="component" value="Unassembled WGS sequence"/>
</dbReference>
<dbReference type="CDD" id="cd07249">
    <property type="entry name" value="MMCE"/>
    <property type="match status" value="1"/>
</dbReference>
<dbReference type="Pfam" id="PF13669">
    <property type="entry name" value="Glyoxalase_4"/>
    <property type="match status" value="1"/>
</dbReference>
<dbReference type="PANTHER" id="PTHR43048:SF3">
    <property type="entry name" value="METHYLMALONYL-COA EPIMERASE, MITOCHONDRIAL"/>
    <property type="match status" value="1"/>
</dbReference>
<dbReference type="InterPro" id="IPR051785">
    <property type="entry name" value="MMCE/EMCE_epimerase"/>
</dbReference>
<reference evidence="4 5" key="1">
    <citation type="submission" date="2021-01" db="EMBL/GenBank/DDBJ databases">
        <title>Genomic Encyclopedia of Type Strains, Phase IV (KMG-IV): sequencing the most valuable type-strain genomes for metagenomic binning, comparative biology and taxonomic classification.</title>
        <authorList>
            <person name="Goeker M."/>
        </authorList>
    </citation>
    <scope>NUCLEOTIDE SEQUENCE [LARGE SCALE GENOMIC DNA]</scope>
    <source>
        <strain evidence="4 5">DSM 23711</strain>
    </source>
</reference>